<dbReference type="SUPFAM" id="SSF55729">
    <property type="entry name" value="Acyl-CoA N-acyltransferases (Nat)"/>
    <property type="match status" value="1"/>
</dbReference>
<dbReference type="InterPro" id="IPR016181">
    <property type="entry name" value="Acyl_CoA_acyltransferase"/>
</dbReference>
<gene>
    <name evidence="3" type="ORF">RM423_20975</name>
</gene>
<evidence type="ECO:0000313" key="3">
    <source>
        <dbReference type="EMBL" id="MDT0263852.1"/>
    </source>
</evidence>
<evidence type="ECO:0000259" key="2">
    <source>
        <dbReference type="PROSITE" id="PS51186"/>
    </source>
</evidence>
<sequence>MEPELRQLRSADLPAVIRLHFAALRAIGADAGPGPWDDDLNDIAGVYLQGGGEFLVATLGGTLIGMGALRRVDARTADIKRMRVAHDWQGRGVGRRLLVELESRAAALGYARLILDTTERQPAALALYGSAGFQVTGTAVIAGLTSITMQKRVHGATA</sequence>
<dbReference type="InterPro" id="IPR000182">
    <property type="entry name" value="GNAT_dom"/>
</dbReference>
<dbReference type="CDD" id="cd04301">
    <property type="entry name" value="NAT_SF"/>
    <property type="match status" value="1"/>
</dbReference>
<evidence type="ECO:0000256" key="1">
    <source>
        <dbReference type="ARBA" id="ARBA00022679"/>
    </source>
</evidence>
<proteinExistence type="predicted"/>
<dbReference type="GO" id="GO:0016746">
    <property type="term" value="F:acyltransferase activity"/>
    <property type="evidence" value="ECO:0007669"/>
    <property type="project" value="UniProtKB-KW"/>
</dbReference>
<feature type="domain" description="N-acetyltransferase" evidence="2">
    <location>
        <begin position="3"/>
        <end position="154"/>
    </location>
</feature>
<dbReference type="EMBL" id="JAVREH010000055">
    <property type="protein sequence ID" value="MDT0263852.1"/>
    <property type="molecule type" value="Genomic_DNA"/>
</dbReference>
<comment type="caution">
    <text evidence="3">The sequence shown here is derived from an EMBL/GenBank/DDBJ whole genome shotgun (WGS) entry which is preliminary data.</text>
</comment>
<keyword evidence="3" id="KW-0012">Acyltransferase</keyword>
<organism evidence="3 4">
    <name type="scientific">Jatrophihabitans lederbergiae</name>
    <dbReference type="NCBI Taxonomy" id="3075547"/>
    <lineage>
        <taxon>Bacteria</taxon>
        <taxon>Bacillati</taxon>
        <taxon>Actinomycetota</taxon>
        <taxon>Actinomycetes</taxon>
        <taxon>Jatrophihabitantales</taxon>
        <taxon>Jatrophihabitantaceae</taxon>
        <taxon>Jatrophihabitans</taxon>
    </lineage>
</organism>
<dbReference type="Proteomes" id="UP001183176">
    <property type="component" value="Unassembled WGS sequence"/>
</dbReference>
<dbReference type="EC" id="2.3.1.-" evidence="3"/>
<protein>
    <submittedName>
        <fullName evidence="3">GNAT family N-acetyltransferase</fullName>
        <ecNumber evidence="3">2.3.1.-</ecNumber>
    </submittedName>
</protein>
<name>A0ABU2JFT4_9ACTN</name>
<dbReference type="PANTHER" id="PTHR13947">
    <property type="entry name" value="GNAT FAMILY N-ACETYLTRANSFERASE"/>
    <property type="match status" value="1"/>
</dbReference>
<dbReference type="Pfam" id="PF00583">
    <property type="entry name" value="Acetyltransf_1"/>
    <property type="match status" value="1"/>
</dbReference>
<reference evidence="4" key="1">
    <citation type="submission" date="2023-07" db="EMBL/GenBank/DDBJ databases">
        <title>30 novel species of actinomycetes from the DSMZ collection.</title>
        <authorList>
            <person name="Nouioui I."/>
        </authorList>
    </citation>
    <scope>NUCLEOTIDE SEQUENCE [LARGE SCALE GENOMIC DNA]</scope>
    <source>
        <strain evidence="4">DSM 44399</strain>
    </source>
</reference>
<dbReference type="PROSITE" id="PS51186">
    <property type="entry name" value="GNAT"/>
    <property type="match status" value="1"/>
</dbReference>
<accession>A0ABU2JFT4</accession>
<dbReference type="Gene3D" id="3.40.630.30">
    <property type="match status" value="1"/>
</dbReference>
<dbReference type="InterPro" id="IPR050769">
    <property type="entry name" value="NAT_camello-type"/>
</dbReference>
<evidence type="ECO:0000313" key="4">
    <source>
        <dbReference type="Proteomes" id="UP001183176"/>
    </source>
</evidence>
<dbReference type="PANTHER" id="PTHR13947:SF37">
    <property type="entry name" value="LD18367P"/>
    <property type="match status" value="1"/>
</dbReference>
<keyword evidence="1 3" id="KW-0808">Transferase</keyword>
<dbReference type="RefSeq" id="WP_311424996.1">
    <property type="nucleotide sequence ID" value="NZ_JAVREH010000055.1"/>
</dbReference>
<keyword evidence="4" id="KW-1185">Reference proteome</keyword>